<dbReference type="Gene3D" id="3.40.190.10">
    <property type="entry name" value="Periplasmic binding protein-like II"/>
    <property type="match status" value="2"/>
</dbReference>
<dbReference type="PROSITE" id="PS50931">
    <property type="entry name" value="HTH_LYSR"/>
    <property type="match status" value="1"/>
</dbReference>
<dbReference type="InterPro" id="IPR005119">
    <property type="entry name" value="LysR_subst-bd"/>
</dbReference>
<protein>
    <submittedName>
        <fullName evidence="6">LysR family transcriptional regulator</fullName>
    </submittedName>
</protein>
<organism evidence="6 7">
    <name type="scientific">Ostreibacterium oceani</name>
    <dbReference type="NCBI Taxonomy" id="2654998"/>
    <lineage>
        <taxon>Bacteria</taxon>
        <taxon>Pseudomonadati</taxon>
        <taxon>Pseudomonadota</taxon>
        <taxon>Gammaproteobacteria</taxon>
        <taxon>Cardiobacteriales</taxon>
        <taxon>Ostreibacteriaceae</taxon>
        <taxon>Ostreibacterium</taxon>
    </lineage>
</organism>
<dbReference type="InterPro" id="IPR036390">
    <property type="entry name" value="WH_DNA-bd_sf"/>
</dbReference>
<dbReference type="FunFam" id="1.10.10.10:FF:000001">
    <property type="entry name" value="LysR family transcriptional regulator"/>
    <property type="match status" value="1"/>
</dbReference>
<dbReference type="Proteomes" id="UP000471298">
    <property type="component" value="Unassembled WGS sequence"/>
</dbReference>
<dbReference type="InParanoid" id="A0A6N7EWR1"/>
<dbReference type="SUPFAM" id="SSF53850">
    <property type="entry name" value="Periplasmic binding protein-like II"/>
    <property type="match status" value="1"/>
</dbReference>
<dbReference type="Pfam" id="PF03466">
    <property type="entry name" value="LysR_substrate"/>
    <property type="match status" value="1"/>
</dbReference>
<keyword evidence="7" id="KW-1185">Reference proteome</keyword>
<dbReference type="AlphaFoldDB" id="A0A6N7EWR1"/>
<dbReference type="SUPFAM" id="SSF46785">
    <property type="entry name" value="Winged helix' DNA-binding domain"/>
    <property type="match status" value="1"/>
</dbReference>
<evidence type="ECO:0000256" key="4">
    <source>
        <dbReference type="ARBA" id="ARBA00023163"/>
    </source>
</evidence>
<keyword evidence="4" id="KW-0804">Transcription</keyword>
<comment type="caution">
    <text evidence="6">The sequence shown here is derived from an EMBL/GenBank/DDBJ whole genome shotgun (WGS) entry which is preliminary data.</text>
</comment>
<gene>
    <name evidence="6" type="ORF">GCU85_06360</name>
</gene>
<keyword evidence="3" id="KW-0238">DNA-binding</keyword>
<evidence type="ECO:0000256" key="2">
    <source>
        <dbReference type="ARBA" id="ARBA00023015"/>
    </source>
</evidence>
<keyword evidence="2" id="KW-0805">Transcription regulation</keyword>
<dbReference type="InterPro" id="IPR000847">
    <property type="entry name" value="LysR_HTH_N"/>
</dbReference>
<dbReference type="GO" id="GO:0005829">
    <property type="term" value="C:cytosol"/>
    <property type="evidence" value="ECO:0007669"/>
    <property type="project" value="TreeGrafter"/>
</dbReference>
<dbReference type="FunCoup" id="A0A6N7EWR1">
    <property type="interactions" value="70"/>
</dbReference>
<evidence type="ECO:0000256" key="3">
    <source>
        <dbReference type="ARBA" id="ARBA00023125"/>
    </source>
</evidence>
<evidence type="ECO:0000256" key="1">
    <source>
        <dbReference type="ARBA" id="ARBA00009437"/>
    </source>
</evidence>
<name>A0A6N7EWR1_9GAMM</name>
<dbReference type="InterPro" id="IPR036388">
    <property type="entry name" value="WH-like_DNA-bd_sf"/>
</dbReference>
<reference evidence="6 7" key="1">
    <citation type="submission" date="2019-10" db="EMBL/GenBank/DDBJ databases">
        <title>Cardiobacteriales fam. a chemoheterotrophic member of the order Cardiobacteriales, and proposal of Cardiobacteriales fam. nov.</title>
        <authorList>
            <person name="Wang C."/>
        </authorList>
    </citation>
    <scope>NUCLEOTIDE SEQUENCE [LARGE SCALE GENOMIC DNA]</scope>
    <source>
        <strain evidence="6 7">ML27</strain>
    </source>
</reference>
<comment type="similarity">
    <text evidence="1">Belongs to the LysR transcriptional regulatory family.</text>
</comment>
<dbReference type="PANTHER" id="PTHR30419:SF30">
    <property type="entry name" value="LYSR FAMILY TRANSCRIPTIONAL REGULATOR"/>
    <property type="match status" value="1"/>
</dbReference>
<accession>A0A6N7EWR1</accession>
<dbReference type="PANTHER" id="PTHR30419">
    <property type="entry name" value="HTH-TYPE TRANSCRIPTIONAL REGULATOR YBHD"/>
    <property type="match status" value="1"/>
</dbReference>
<dbReference type="GO" id="GO:0003700">
    <property type="term" value="F:DNA-binding transcription factor activity"/>
    <property type="evidence" value="ECO:0007669"/>
    <property type="project" value="InterPro"/>
</dbReference>
<evidence type="ECO:0000313" key="7">
    <source>
        <dbReference type="Proteomes" id="UP000471298"/>
    </source>
</evidence>
<sequence>MKKIKINQLRAFVAVADEGGYRQAAARLKVTQPAISQAINTLEASLQKQLFVSKQAKFQLTPHGEKLLVRARAFLTHHDELFAFMFQTEVARLDMIAVATQPSIAQQLLPEIIQSFMQTYPLAKINVRDTTIYHVNQLVADNKVDFAICTTHDADESFEITPICRDQYGVVAQQNHVIFQREKLTWKDLRQFSIIQNSTWDPADVTQFNALDKLAQMRVSNMNSLVTLLETGQSVTILPRLAFPERNANLRFVPLENPAKFRQIGLVKRPDTVLNESAQNLYQFILQNYR</sequence>
<dbReference type="RefSeq" id="WP_152810354.1">
    <property type="nucleotide sequence ID" value="NZ_WHNW01000006.1"/>
</dbReference>
<dbReference type="InterPro" id="IPR050950">
    <property type="entry name" value="HTH-type_LysR_regulators"/>
</dbReference>
<proteinExistence type="inferred from homology"/>
<dbReference type="Gene3D" id="1.10.10.10">
    <property type="entry name" value="Winged helix-like DNA-binding domain superfamily/Winged helix DNA-binding domain"/>
    <property type="match status" value="1"/>
</dbReference>
<evidence type="ECO:0000313" key="6">
    <source>
        <dbReference type="EMBL" id="MPV86353.1"/>
    </source>
</evidence>
<dbReference type="EMBL" id="WHNW01000006">
    <property type="protein sequence ID" value="MPV86353.1"/>
    <property type="molecule type" value="Genomic_DNA"/>
</dbReference>
<dbReference type="Pfam" id="PF00126">
    <property type="entry name" value="HTH_1"/>
    <property type="match status" value="1"/>
</dbReference>
<dbReference type="GO" id="GO:0003677">
    <property type="term" value="F:DNA binding"/>
    <property type="evidence" value="ECO:0007669"/>
    <property type="project" value="UniProtKB-KW"/>
</dbReference>
<evidence type="ECO:0000259" key="5">
    <source>
        <dbReference type="PROSITE" id="PS50931"/>
    </source>
</evidence>
<dbReference type="PRINTS" id="PR00039">
    <property type="entry name" value="HTHLYSR"/>
</dbReference>
<feature type="domain" description="HTH lysR-type" evidence="5">
    <location>
        <begin position="4"/>
        <end position="61"/>
    </location>
</feature>